<evidence type="ECO:0000313" key="2">
    <source>
        <dbReference type="EMBL" id="RIJ30068.1"/>
    </source>
</evidence>
<comment type="caution">
    <text evidence="2">The sequence shown here is derived from an EMBL/GenBank/DDBJ whole genome shotgun (WGS) entry which is preliminary data.</text>
</comment>
<dbReference type="PANTHER" id="PTHR11735">
    <property type="entry name" value="TRNA N6-ADENOSINE THREONYLCARBAMOYLTRANSFERASE"/>
    <property type="match status" value="1"/>
</dbReference>
<protein>
    <submittedName>
        <fullName evidence="2">tRNA (Adenosine(37)-N6)-threonylcarbamoyltransferase complex dimerization subunit type 1 TsaB</fullName>
    </submittedName>
</protein>
<dbReference type="Proteomes" id="UP000266385">
    <property type="component" value="Unassembled WGS sequence"/>
</dbReference>
<dbReference type="SUPFAM" id="SSF53067">
    <property type="entry name" value="Actin-like ATPase domain"/>
    <property type="match status" value="1"/>
</dbReference>
<gene>
    <name evidence="2" type="primary">tsaB</name>
    <name evidence="2" type="ORF">D1223_05275</name>
</gene>
<keyword evidence="3" id="KW-1185">Reference proteome</keyword>
<dbReference type="GO" id="GO:0005829">
    <property type="term" value="C:cytosol"/>
    <property type="evidence" value="ECO:0007669"/>
    <property type="project" value="TreeGrafter"/>
</dbReference>
<dbReference type="InterPro" id="IPR022496">
    <property type="entry name" value="T6A_TsaB"/>
</dbReference>
<proteinExistence type="predicted"/>
<dbReference type="GO" id="GO:0016740">
    <property type="term" value="F:transferase activity"/>
    <property type="evidence" value="ECO:0007669"/>
    <property type="project" value="UniProtKB-KW"/>
</dbReference>
<dbReference type="OrthoDB" id="9809995at2"/>
<dbReference type="RefSeq" id="WP_119375387.1">
    <property type="nucleotide sequence ID" value="NZ_QWFX01000006.1"/>
</dbReference>
<evidence type="ECO:0000259" key="1">
    <source>
        <dbReference type="Pfam" id="PF00814"/>
    </source>
</evidence>
<keyword evidence="2" id="KW-0808">Transferase</keyword>
<feature type="domain" description="Gcp-like" evidence="1">
    <location>
        <begin position="37"/>
        <end position="104"/>
    </location>
</feature>
<dbReference type="Gene3D" id="3.30.420.40">
    <property type="match status" value="2"/>
</dbReference>
<name>A0A399RFA9_9PROT</name>
<evidence type="ECO:0000313" key="3">
    <source>
        <dbReference type="Proteomes" id="UP000266385"/>
    </source>
</evidence>
<dbReference type="NCBIfam" id="TIGR03725">
    <property type="entry name" value="T6A_YeaZ"/>
    <property type="match status" value="1"/>
</dbReference>
<dbReference type="PANTHER" id="PTHR11735:SF11">
    <property type="entry name" value="TRNA THREONYLCARBAMOYLADENOSINE BIOSYNTHESIS PROTEIN TSAB"/>
    <property type="match status" value="1"/>
</dbReference>
<reference evidence="2 3" key="1">
    <citation type="submission" date="2018-08" db="EMBL/GenBank/DDBJ databases">
        <title>Henriciella mobilis sp. nov., isolated from seawater.</title>
        <authorList>
            <person name="Cheng H."/>
            <person name="Wu Y.-H."/>
            <person name="Xu X.-W."/>
            <person name="Guo L.-L."/>
        </authorList>
    </citation>
    <scope>NUCLEOTIDE SEQUENCE [LARGE SCALE GENOMIC DNA]</scope>
    <source>
        <strain evidence="2 3">JN25</strain>
    </source>
</reference>
<dbReference type="InterPro" id="IPR043129">
    <property type="entry name" value="ATPase_NBD"/>
</dbReference>
<dbReference type="EMBL" id="QWFX01000006">
    <property type="protein sequence ID" value="RIJ30068.1"/>
    <property type="molecule type" value="Genomic_DNA"/>
</dbReference>
<organism evidence="2 3">
    <name type="scientific">Henriciella mobilis</name>
    <dbReference type="NCBI Taxonomy" id="2305467"/>
    <lineage>
        <taxon>Bacteria</taxon>
        <taxon>Pseudomonadati</taxon>
        <taxon>Pseudomonadota</taxon>
        <taxon>Alphaproteobacteria</taxon>
        <taxon>Hyphomonadales</taxon>
        <taxon>Hyphomonadaceae</taxon>
        <taxon>Henriciella</taxon>
    </lineage>
</organism>
<sequence>MLVLSIDTSGPACDVAIVEDEAVLAEAKDEMVRGQDARLPGLVDETVRAAGVTLSDIDRLAVVTGPGSFTGVRVGISFARGLALALGKPCIGVTSLEAALPTGQQGSAIVLLPAKRRPPDISYWAQRFRSGDAVTEPEEIGLDALAAELKAHPHFVYGDGLVALEDALGGANIHPARPTAARAAVIALRADPDKMKASPVYVRAPDAALPGGKRP</sequence>
<accession>A0A399RFA9</accession>
<dbReference type="AlphaFoldDB" id="A0A399RFA9"/>
<dbReference type="Pfam" id="PF00814">
    <property type="entry name" value="TsaD"/>
    <property type="match status" value="1"/>
</dbReference>
<dbReference type="GO" id="GO:0002949">
    <property type="term" value="P:tRNA threonylcarbamoyladenosine modification"/>
    <property type="evidence" value="ECO:0007669"/>
    <property type="project" value="InterPro"/>
</dbReference>
<dbReference type="InterPro" id="IPR000905">
    <property type="entry name" value="Gcp-like_dom"/>
</dbReference>